<reference evidence="1" key="1">
    <citation type="submission" date="2014-09" db="EMBL/GenBank/DDBJ databases">
        <authorList>
            <person name="Magalhaes I.L.F."/>
            <person name="Oliveira U."/>
            <person name="Santos F.R."/>
            <person name="Vidigal T.H.D.A."/>
            <person name="Brescovit A.D."/>
            <person name="Santos A.J."/>
        </authorList>
    </citation>
    <scope>NUCLEOTIDE SEQUENCE</scope>
    <source>
        <tissue evidence="1">Shoot tissue taken approximately 20 cm above the soil surface</tissue>
    </source>
</reference>
<reference evidence="1" key="2">
    <citation type="journal article" date="2015" name="Data Brief">
        <title>Shoot transcriptome of the giant reed, Arundo donax.</title>
        <authorList>
            <person name="Barrero R.A."/>
            <person name="Guerrero F.D."/>
            <person name="Moolhuijzen P."/>
            <person name="Goolsby J.A."/>
            <person name="Tidwell J."/>
            <person name="Bellgard S.E."/>
            <person name="Bellgard M.I."/>
        </authorList>
    </citation>
    <scope>NUCLEOTIDE SEQUENCE</scope>
    <source>
        <tissue evidence="1">Shoot tissue taken approximately 20 cm above the soil surface</tissue>
    </source>
</reference>
<proteinExistence type="predicted"/>
<organism evidence="1">
    <name type="scientific">Arundo donax</name>
    <name type="common">Giant reed</name>
    <name type="synonym">Donax arundinaceus</name>
    <dbReference type="NCBI Taxonomy" id="35708"/>
    <lineage>
        <taxon>Eukaryota</taxon>
        <taxon>Viridiplantae</taxon>
        <taxon>Streptophyta</taxon>
        <taxon>Embryophyta</taxon>
        <taxon>Tracheophyta</taxon>
        <taxon>Spermatophyta</taxon>
        <taxon>Magnoliopsida</taxon>
        <taxon>Liliopsida</taxon>
        <taxon>Poales</taxon>
        <taxon>Poaceae</taxon>
        <taxon>PACMAD clade</taxon>
        <taxon>Arundinoideae</taxon>
        <taxon>Arundineae</taxon>
        <taxon>Arundo</taxon>
    </lineage>
</organism>
<name>A0A0A9HG06_ARUDO</name>
<dbReference type="AlphaFoldDB" id="A0A0A9HG06"/>
<evidence type="ECO:0000313" key="1">
    <source>
        <dbReference type="EMBL" id="JAE33801.1"/>
    </source>
</evidence>
<protein>
    <submittedName>
        <fullName evidence="1">Uncharacterized protein</fullName>
    </submittedName>
</protein>
<accession>A0A0A9HG06</accession>
<dbReference type="EMBL" id="GBRH01164095">
    <property type="protein sequence ID" value="JAE33801.1"/>
    <property type="molecule type" value="Transcribed_RNA"/>
</dbReference>
<sequence>MHNQADCRNIIPSIAHREGTCSADKHELPYQIPRNTVSLNCSPMTTLQ</sequence>